<evidence type="ECO:0000259" key="11">
    <source>
        <dbReference type="Pfam" id="PF06657"/>
    </source>
</evidence>
<keyword evidence="4" id="KW-0493">Microtubule</keyword>
<dbReference type="PANTHER" id="PTHR19336">
    <property type="entry name" value="UNCHARACTERIZED DUF1167"/>
    <property type="match status" value="1"/>
</dbReference>
<accession>A0AAW1FD88</accession>
<dbReference type="InterPro" id="IPR051756">
    <property type="entry name" value="Centrosomal_MT-associated"/>
</dbReference>
<dbReference type="AlphaFoldDB" id="A0AAW1FD88"/>
<dbReference type="GO" id="GO:0005813">
    <property type="term" value="C:centrosome"/>
    <property type="evidence" value="ECO:0007669"/>
    <property type="project" value="UniProtKB-SubCell"/>
</dbReference>
<dbReference type="GO" id="GO:0043015">
    <property type="term" value="F:gamma-tubulin binding"/>
    <property type="evidence" value="ECO:0007669"/>
    <property type="project" value="InterPro"/>
</dbReference>
<evidence type="ECO:0000256" key="8">
    <source>
        <dbReference type="ARBA" id="ARBA00042578"/>
    </source>
</evidence>
<dbReference type="EMBL" id="JBCEZU010000089">
    <property type="protein sequence ID" value="KAK9531489.1"/>
    <property type="molecule type" value="Genomic_DNA"/>
</dbReference>
<evidence type="ECO:0000256" key="1">
    <source>
        <dbReference type="ARBA" id="ARBA00004300"/>
    </source>
</evidence>
<feature type="region of interest" description="Disordered" evidence="10">
    <location>
        <begin position="428"/>
        <end position="467"/>
    </location>
</feature>
<feature type="domain" description="Cep57 centrosome microtubule-binding" evidence="11">
    <location>
        <begin position="344"/>
        <end position="410"/>
    </location>
</feature>
<dbReference type="Pfam" id="PF14073">
    <property type="entry name" value="Cep57_CLD"/>
    <property type="match status" value="1"/>
</dbReference>
<evidence type="ECO:0000259" key="12">
    <source>
        <dbReference type="Pfam" id="PF14073"/>
    </source>
</evidence>
<evidence type="ECO:0000256" key="6">
    <source>
        <dbReference type="ARBA" id="ARBA00023212"/>
    </source>
</evidence>
<comment type="caution">
    <text evidence="13">The sequence shown here is derived from an EMBL/GenBank/DDBJ whole genome shotgun (WGS) entry which is preliminary data.</text>
</comment>
<feature type="region of interest" description="Disordered" evidence="10">
    <location>
        <begin position="248"/>
        <end position="293"/>
    </location>
</feature>
<evidence type="ECO:0000256" key="2">
    <source>
        <dbReference type="ARBA" id="ARBA00008179"/>
    </source>
</evidence>
<name>A0AAW1FD88_ZOAVI</name>
<evidence type="ECO:0000313" key="13">
    <source>
        <dbReference type="EMBL" id="KAK9531489.1"/>
    </source>
</evidence>
<keyword evidence="5 9" id="KW-0175">Coiled coil</keyword>
<feature type="domain" description="Cep57 centrosome localisation" evidence="12">
    <location>
        <begin position="65"/>
        <end position="243"/>
    </location>
</feature>
<organism evidence="13 14">
    <name type="scientific">Zoarces viviparus</name>
    <name type="common">Viviparous eelpout</name>
    <name type="synonym">Blennius viviparus</name>
    <dbReference type="NCBI Taxonomy" id="48416"/>
    <lineage>
        <taxon>Eukaryota</taxon>
        <taxon>Metazoa</taxon>
        <taxon>Chordata</taxon>
        <taxon>Craniata</taxon>
        <taxon>Vertebrata</taxon>
        <taxon>Euteleostomi</taxon>
        <taxon>Actinopterygii</taxon>
        <taxon>Neopterygii</taxon>
        <taxon>Teleostei</taxon>
        <taxon>Neoteleostei</taxon>
        <taxon>Acanthomorphata</taxon>
        <taxon>Eupercaria</taxon>
        <taxon>Perciformes</taxon>
        <taxon>Cottioidei</taxon>
        <taxon>Zoarcales</taxon>
        <taxon>Zoarcidae</taxon>
        <taxon>Zoarcinae</taxon>
        <taxon>Zoarces</taxon>
    </lineage>
</organism>
<evidence type="ECO:0000256" key="7">
    <source>
        <dbReference type="ARBA" id="ARBA00041218"/>
    </source>
</evidence>
<evidence type="ECO:0000256" key="9">
    <source>
        <dbReference type="SAM" id="Coils"/>
    </source>
</evidence>
<dbReference type="GO" id="GO:0042802">
    <property type="term" value="F:identical protein binding"/>
    <property type="evidence" value="ECO:0007669"/>
    <property type="project" value="InterPro"/>
</dbReference>
<comment type="subcellular location">
    <subcellularLocation>
        <location evidence="1">Cytoplasm</location>
        <location evidence="1">Cytoskeleton</location>
        <location evidence="1">Microtubule organizing center</location>
        <location evidence="1">Centrosome</location>
    </subcellularLocation>
</comment>
<evidence type="ECO:0000256" key="4">
    <source>
        <dbReference type="ARBA" id="ARBA00022701"/>
    </source>
</evidence>
<dbReference type="Proteomes" id="UP001488805">
    <property type="component" value="Unassembled WGS sequence"/>
</dbReference>
<keyword evidence="14" id="KW-1185">Reference proteome</keyword>
<feature type="coiled-coil region" evidence="9">
    <location>
        <begin position="376"/>
        <end position="410"/>
    </location>
</feature>
<feature type="coiled-coil region" evidence="9">
    <location>
        <begin position="209"/>
        <end position="236"/>
    </location>
</feature>
<evidence type="ECO:0000256" key="5">
    <source>
        <dbReference type="ARBA" id="ARBA00023054"/>
    </source>
</evidence>
<feature type="region of interest" description="Disordered" evidence="10">
    <location>
        <begin position="88"/>
        <end position="128"/>
    </location>
</feature>
<evidence type="ECO:0000256" key="10">
    <source>
        <dbReference type="SAM" id="MobiDB-lite"/>
    </source>
</evidence>
<comment type="similarity">
    <text evidence="2">Belongs to the translokin family.</text>
</comment>
<dbReference type="InterPro" id="IPR025913">
    <property type="entry name" value="Cep57_CLD"/>
</dbReference>
<dbReference type="Pfam" id="PF06657">
    <property type="entry name" value="Cep57_MT_bd"/>
    <property type="match status" value="1"/>
</dbReference>
<evidence type="ECO:0000313" key="14">
    <source>
        <dbReference type="Proteomes" id="UP001488805"/>
    </source>
</evidence>
<dbReference type="PANTHER" id="PTHR19336:SF10">
    <property type="entry name" value="CENTROSOMAL PROTEIN CEP57L1"/>
    <property type="match status" value="1"/>
</dbReference>
<dbReference type="InterPro" id="IPR024957">
    <property type="entry name" value="Cep57_MT-bd_dom"/>
</dbReference>
<dbReference type="GO" id="GO:0005874">
    <property type="term" value="C:microtubule"/>
    <property type="evidence" value="ECO:0007669"/>
    <property type="project" value="UniProtKB-KW"/>
</dbReference>
<sequence>METYNDQTLDSPSKNSYIGSYYQPPNRILPVVRQLEFPVHSYISVDPQMTSPRVSHTKPNIDSTAVVDALKTLQEKIRRLELERKQAEKSYSQFSHDARRHQEVPGSHTVPSHPAAGVPATDNSGKKELDSKLQSAEARCKVLEKQLDYIRKMVENVKKERNVLMENQASLQNQQPCISNSPSQRDKMEKLESECLKLNQTQTLAKTKLAILEQKLLKEEHERKLVQEKADQLQKELDINFRLPVPTAEEIKPKKKAKKTAKKTSRQNELPSPRDPRHKQMPFVAGTSTSPSHSVHANVQSILHMMKHHQPQLCERVSTLHRSACGAKKSLQRNFASSSTTFHEPLGSLSDLLLALQDELGQMSFEHQELVNQIDATQHCQQRQDLQRELERLVARMEEKGAQITKLRKHQQTVHKLTQSQPCAEEHAAKKLSGIKPPVPSPVKAKSKGREGGTPRNNLQLLRETQKFRNSLKQDDISWET</sequence>
<protein>
    <recommendedName>
        <fullName evidence="7">Centrosomal protein 57kDa-like protein 1</fullName>
    </recommendedName>
    <alternativeName>
        <fullName evidence="8">Cep57-related protein</fullName>
    </alternativeName>
</protein>
<dbReference type="GO" id="GO:0008017">
    <property type="term" value="F:microtubule binding"/>
    <property type="evidence" value="ECO:0007669"/>
    <property type="project" value="InterPro"/>
</dbReference>
<keyword evidence="6" id="KW-0206">Cytoskeleton</keyword>
<feature type="compositionally biased region" description="Basic residues" evidence="10">
    <location>
        <begin position="253"/>
        <end position="265"/>
    </location>
</feature>
<keyword evidence="3" id="KW-0963">Cytoplasm</keyword>
<evidence type="ECO:0000256" key="3">
    <source>
        <dbReference type="ARBA" id="ARBA00022490"/>
    </source>
</evidence>
<proteinExistence type="inferred from homology"/>
<gene>
    <name evidence="13" type="ORF">VZT92_010911</name>
</gene>
<reference evidence="13 14" key="1">
    <citation type="journal article" date="2024" name="Genome Biol. Evol.">
        <title>Chromosome-level genome assembly of the viviparous eelpout Zoarces viviparus.</title>
        <authorList>
            <person name="Fuhrmann N."/>
            <person name="Brasseur M.V."/>
            <person name="Bakowski C.E."/>
            <person name="Podsiadlowski L."/>
            <person name="Prost S."/>
            <person name="Krehenwinkel H."/>
            <person name="Mayer C."/>
        </authorList>
    </citation>
    <scope>NUCLEOTIDE SEQUENCE [LARGE SCALE GENOMIC DNA]</scope>
    <source>
        <strain evidence="13">NO-MEL_2022_Ind0_liver</strain>
    </source>
</reference>
<dbReference type="Gene3D" id="1.20.58.90">
    <property type="match status" value="1"/>
</dbReference>